<feature type="domain" description="VWFC" evidence="4">
    <location>
        <begin position="319"/>
        <end position="394"/>
    </location>
</feature>
<feature type="transmembrane region" description="Helical" evidence="3">
    <location>
        <begin position="840"/>
        <end position="865"/>
    </location>
</feature>
<feature type="compositionally biased region" description="Polar residues" evidence="2">
    <location>
        <begin position="296"/>
        <end position="313"/>
    </location>
</feature>
<sequence>MGENKTRPLDDLSLDDVPMLVMHTTTPTSTNRTSQCTDKDGKKYTAGQKFEKGCDERCECSPAGEITCKPRCEAPFFRKSLTRKDSLCQEIPTSDECCVIVRCTQDTEAESMETCVHKNQTFHKGEMFNDGCEAICSCGDGGKVQCKPRCPQSSKNSSDQCVHVPDPADPCCTVVFCDVTLNDQDVNKITGTEETMSDQLRLKSADALNSTSAIIHFLGEPELESNLTAEVSEDQMKWNKTKLDGVIIHDLQPGKTYYIRVVSGGMVSNAVTITLPKNTPEGSGPETTTMIPTTTVPSNETKAHNATGSNSAEESSDGESCSFKGMNYTLGQEFNDACESYCICTENGVHCSPIECPSEFGLDLLNPHCLKWETRPRDFNPVPPHCCPDKVRCLDDGSCKYMDQVFPNWDEIPTSLTGCEKKCYCEYGNITCHQVCPPVTATPPADLPCPAQQAMLHHLPGDTCCLYWTCPQIQHPGFSGASVPPGFPGQPAGHPSQSGVNIQVLEPLDEHTVRLAFSVPPVLVGLHGRVEVRYTANKHSQDPSTWELQVLAPPADLIATPQLHFDLGNLLPDTTYSIMIKIILRDLSNTPQSPILTVRTLPSSPLTTLPPQILVDSGLAVAEVNSTWAKMMWRKFSEFELQFIDGVQLRYREKEGKVFSATPLIHRLVTSYTIEDLKPNSSYEVGLFFIPFPGQTTELQSERNIEVQTPLENDPYKFEINLEILTTKATSVEVTWSGVPYPEDKYVNIYRVIYQSETGKEDFNTFKVAKRDSTPKMTIMDLKPTTRYRLWLEAYLTNGRTKKSNVQDFVSKPGTVTASTGPSFQGKLSGTPPTMEPGDYYGPLVAVAILAALAIMAALILLLVLMRKHGQNKAAITSTRKTQSAYDNPSYKTCEGDPQAAANGNGVARTAEA</sequence>
<evidence type="ECO:0000259" key="5">
    <source>
        <dbReference type="PROSITE" id="PS50853"/>
    </source>
</evidence>
<dbReference type="InterPro" id="IPR001007">
    <property type="entry name" value="VWF_dom"/>
</dbReference>
<dbReference type="PROSITE" id="PS50853">
    <property type="entry name" value="FN3"/>
    <property type="match status" value="3"/>
</dbReference>
<evidence type="ECO:0000256" key="1">
    <source>
        <dbReference type="ARBA" id="ARBA00022729"/>
    </source>
</evidence>
<accession>A0AAW2HHS9</accession>
<evidence type="ECO:0008006" key="7">
    <source>
        <dbReference type="Google" id="ProtNLM"/>
    </source>
</evidence>
<organism evidence="6">
    <name type="scientific">Menopon gallinae</name>
    <name type="common">poultry shaft louse</name>
    <dbReference type="NCBI Taxonomy" id="328185"/>
    <lineage>
        <taxon>Eukaryota</taxon>
        <taxon>Metazoa</taxon>
        <taxon>Ecdysozoa</taxon>
        <taxon>Arthropoda</taxon>
        <taxon>Hexapoda</taxon>
        <taxon>Insecta</taxon>
        <taxon>Pterygota</taxon>
        <taxon>Neoptera</taxon>
        <taxon>Paraneoptera</taxon>
        <taxon>Psocodea</taxon>
        <taxon>Troctomorpha</taxon>
        <taxon>Phthiraptera</taxon>
        <taxon>Amblycera</taxon>
        <taxon>Menoponidae</taxon>
        <taxon>Menopon</taxon>
    </lineage>
</organism>
<comment type="caution">
    <text evidence="6">The sequence shown here is derived from an EMBL/GenBank/DDBJ whole genome shotgun (WGS) entry which is preliminary data.</text>
</comment>
<dbReference type="SUPFAM" id="SSF49265">
    <property type="entry name" value="Fibronectin type III"/>
    <property type="match status" value="2"/>
</dbReference>
<dbReference type="Gene3D" id="2.60.40.10">
    <property type="entry name" value="Immunoglobulins"/>
    <property type="match status" value="3"/>
</dbReference>
<dbReference type="InterPro" id="IPR036116">
    <property type="entry name" value="FN3_sf"/>
</dbReference>
<dbReference type="GO" id="GO:0005178">
    <property type="term" value="F:integrin binding"/>
    <property type="evidence" value="ECO:0007669"/>
    <property type="project" value="TreeGrafter"/>
</dbReference>
<keyword evidence="3" id="KW-0472">Membrane</keyword>
<dbReference type="EMBL" id="JARGDH010000004">
    <property type="protein sequence ID" value="KAL0269359.1"/>
    <property type="molecule type" value="Genomic_DNA"/>
</dbReference>
<dbReference type="CDD" id="cd00063">
    <property type="entry name" value="FN3"/>
    <property type="match status" value="2"/>
</dbReference>
<keyword evidence="3" id="KW-0812">Transmembrane</keyword>
<feature type="domain" description="Fibronectin type-III" evidence="5">
    <location>
        <begin position="498"/>
        <end position="603"/>
    </location>
</feature>
<keyword evidence="3" id="KW-1133">Transmembrane helix</keyword>
<name>A0AAW2HHS9_9NEOP</name>
<protein>
    <recommendedName>
        <fullName evidence="7">Epidermal cell surface receptor</fullName>
    </recommendedName>
</protein>
<dbReference type="GO" id="GO:0045597">
    <property type="term" value="P:positive regulation of cell differentiation"/>
    <property type="evidence" value="ECO:0007669"/>
    <property type="project" value="TreeGrafter"/>
</dbReference>
<dbReference type="PANTHER" id="PTHR11348:SF34">
    <property type="entry name" value="EPIDERMAL CELL SURFACE RECEPTOR-RELATED"/>
    <property type="match status" value="1"/>
</dbReference>
<feature type="region of interest" description="Disordered" evidence="2">
    <location>
        <begin position="294"/>
        <end position="316"/>
    </location>
</feature>
<feature type="region of interest" description="Disordered" evidence="2">
    <location>
        <begin position="874"/>
        <end position="913"/>
    </location>
</feature>
<evidence type="ECO:0000313" key="6">
    <source>
        <dbReference type="EMBL" id="KAL0269359.1"/>
    </source>
</evidence>
<dbReference type="GO" id="GO:0007155">
    <property type="term" value="P:cell adhesion"/>
    <property type="evidence" value="ECO:0007669"/>
    <property type="project" value="TreeGrafter"/>
</dbReference>
<evidence type="ECO:0000256" key="3">
    <source>
        <dbReference type="SAM" id="Phobius"/>
    </source>
</evidence>
<keyword evidence="1" id="KW-0732">Signal</keyword>
<dbReference type="PROSITE" id="PS50184">
    <property type="entry name" value="VWFC_2"/>
    <property type="match status" value="1"/>
</dbReference>
<dbReference type="GO" id="GO:0005615">
    <property type="term" value="C:extracellular space"/>
    <property type="evidence" value="ECO:0007669"/>
    <property type="project" value="TreeGrafter"/>
</dbReference>
<feature type="compositionally biased region" description="Polar residues" evidence="2">
    <location>
        <begin position="874"/>
        <end position="891"/>
    </location>
</feature>
<feature type="domain" description="Fibronectin type-III" evidence="5">
    <location>
        <begin position="610"/>
        <end position="712"/>
    </location>
</feature>
<dbReference type="InterPro" id="IPR003961">
    <property type="entry name" value="FN3_dom"/>
</dbReference>
<evidence type="ECO:0000259" key="4">
    <source>
        <dbReference type="PROSITE" id="PS50184"/>
    </source>
</evidence>
<gene>
    <name evidence="6" type="ORF">PYX00_007120</name>
</gene>
<feature type="domain" description="Fibronectin type-III" evidence="5">
    <location>
        <begin position="718"/>
        <end position="814"/>
    </location>
</feature>
<dbReference type="Pfam" id="PF00041">
    <property type="entry name" value="fn3"/>
    <property type="match status" value="1"/>
</dbReference>
<dbReference type="InterPro" id="IPR013783">
    <property type="entry name" value="Ig-like_fold"/>
</dbReference>
<proteinExistence type="predicted"/>
<dbReference type="InterPro" id="IPR050941">
    <property type="entry name" value="CCN"/>
</dbReference>
<dbReference type="PANTHER" id="PTHR11348">
    <property type="entry name" value="CONNECTIVE TISSUE GROWTH FACTOR-RELATED"/>
    <property type="match status" value="1"/>
</dbReference>
<dbReference type="SMART" id="SM00214">
    <property type="entry name" value="VWC"/>
    <property type="match status" value="3"/>
</dbReference>
<evidence type="ECO:0000256" key="2">
    <source>
        <dbReference type="SAM" id="MobiDB-lite"/>
    </source>
</evidence>
<dbReference type="SMART" id="SM00060">
    <property type="entry name" value="FN3"/>
    <property type="match status" value="4"/>
</dbReference>
<reference evidence="6" key="1">
    <citation type="journal article" date="2024" name="Gigascience">
        <title>Chromosome-level genome of the poultry shaft louse Menopon gallinae provides insight into the host-switching and adaptive evolution of parasitic lice.</title>
        <authorList>
            <person name="Xu Y."/>
            <person name="Ma L."/>
            <person name="Liu S."/>
            <person name="Liang Y."/>
            <person name="Liu Q."/>
            <person name="He Z."/>
            <person name="Tian L."/>
            <person name="Duan Y."/>
            <person name="Cai W."/>
            <person name="Li H."/>
            <person name="Song F."/>
        </authorList>
    </citation>
    <scope>NUCLEOTIDE SEQUENCE</scope>
    <source>
        <strain evidence="6">Cailab_2023a</strain>
    </source>
</reference>
<dbReference type="AlphaFoldDB" id="A0AAW2HHS9"/>